<evidence type="ECO:0000313" key="24">
    <source>
        <dbReference type="EMBL" id="GIH30223.1"/>
    </source>
</evidence>
<keyword evidence="8" id="KW-0133">Cell shape</keyword>
<dbReference type="NCBIfam" id="TIGR02614">
    <property type="entry name" value="ftsW"/>
    <property type="match status" value="1"/>
</dbReference>
<feature type="transmembrane region" description="Helical" evidence="23">
    <location>
        <begin position="228"/>
        <end position="246"/>
    </location>
</feature>
<dbReference type="InterPro" id="IPR001182">
    <property type="entry name" value="FtsW/RodA"/>
</dbReference>
<evidence type="ECO:0000256" key="8">
    <source>
        <dbReference type="ARBA" id="ARBA00022960"/>
    </source>
</evidence>
<feature type="transmembrane region" description="Helical" evidence="23">
    <location>
        <begin position="71"/>
        <end position="93"/>
    </location>
</feature>
<comment type="similarity">
    <text evidence="16">Belongs to the SEDS family. FtsW subfamily.</text>
</comment>
<comment type="function">
    <text evidence="21">Peptidoglycan polymerase that is essential for cell division.</text>
</comment>
<evidence type="ECO:0000313" key="25">
    <source>
        <dbReference type="Proteomes" id="UP000651728"/>
    </source>
</evidence>
<evidence type="ECO:0000256" key="17">
    <source>
        <dbReference type="ARBA" id="ARBA00041185"/>
    </source>
</evidence>
<dbReference type="GO" id="GO:0051301">
    <property type="term" value="P:cell division"/>
    <property type="evidence" value="ECO:0007669"/>
    <property type="project" value="UniProtKB-KW"/>
</dbReference>
<evidence type="ECO:0000256" key="11">
    <source>
        <dbReference type="ARBA" id="ARBA00023136"/>
    </source>
</evidence>
<feature type="compositionally biased region" description="Basic and acidic residues" evidence="22">
    <location>
        <begin position="481"/>
        <end position="499"/>
    </location>
</feature>
<keyword evidence="10 23" id="KW-1133">Transmembrane helix</keyword>
<keyword evidence="5" id="KW-0328">Glycosyltransferase</keyword>
<evidence type="ECO:0000256" key="19">
    <source>
        <dbReference type="ARBA" id="ARBA00044770"/>
    </source>
</evidence>
<dbReference type="EMBL" id="BOOB01000003">
    <property type="protein sequence ID" value="GIH30223.1"/>
    <property type="molecule type" value="Genomic_DNA"/>
</dbReference>
<keyword evidence="13" id="KW-0961">Cell wall biogenesis/degradation</keyword>
<evidence type="ECO:0000256" key="6">
    <source>
        <dbReference type="ARBA" id="ARBA00022679"/>
    </source>
</evidence>
<feature type="transmembrane region" description="Helical" evidence="23">
    <location>
        <begin position="325"/>
        <end position="352"/>
    </location>
</feature>
<accession>A0ABQ4F609</accession>
<dbReference type="Pfam" id="PF01098">
    <property type="entry name" value="FTSW_RODA_SPOVE"/>
    <property type="match status" value="1"/>
</dbReference>
<keyword evidence="25" id="KW-1185">Reference proteome</keyword>
<keyword evidence="6" id="KW-0808">Transferase</keyword>
<evidence type="ECO:0000256" key="3">
    <source>
        <dbReference type="ARBA" id="ARBA00022475"/>
    </source>
</evidence>
<evidence type="ECO:0000256" key="16">
    <source>
        <dbReference type="ARBA" id="ARBA00038053"/>
    </source>
</evidence>
<proteinExistence type="inferred from homology"/>
<evidence type="ECO:0000256" key="7">
    <source>
        <dbReference type="ARBA" id="ARBA00022692"/>
    </source>
</evidence>
<evidence type="ECO:0000256" key="10">
    <source>
        <dbReference type="ARBA" id="ARBA00022989"/>
    </source>
</evidence>
<comment type="catalytic activity">
    <reaction evidence="20">
        <text>[GlcNAc-(1-&gt;4)-Mur2Ac(oyl-L-Ala-gamma-D-Glu-L-Lys-D-Ala-D-Ala)](n)-di-trans,octa-cis-undecaprenyl diphosphate + beta-D-GlcNAc-(1-&gt;4)-Mur2Ac(oyl-L-Ala-gamma-D-Glu-L-Lys-D-Ala-D-Ala)-di-trans,octa-cis-undecaprenyl diphosphate = [GlcNAc-(1-&gt;4)-Mur2Ac(oyl-L-Ala-gamma-D-Glu-L-Lys-D-Ala-D-Ala)](n+1)-di-trans,octa-cis-undecaprenyl diphosphate + di-trans,octa-cis-undecaprenyl diphosphate + H(+)</text>
        <dbReference type="Rhea" id="RHEA:23708"/>
        <dbReference type="Rhea" id="RHEA-COMP:9602"/>
        <dbReference type="Rhea" id="RHEA-COMP:9603"/>
        <dbReference type="ChEBI" id="CHEBI:15378"/>
        <dbReference type="ChEBI" id="CHEBI:58405"/>
        <dbReference type="ChEBI" id="CHEBI:60033"/>
        <dbReference type="ChEBI" id="CHEBI:78435"/>
        <dbReference type="EC" id="2.4.99.28"/>
    </reaction>
</comment>
<keyword evidence="3" id="KW-1003">Cell membrane</keyword>
<gene>
    <name evidence="24" type="ORF">Mam01_03870</name>
</gene>
<name>A0ABQ4F609_9ACTN</name>
<evidence type="ECO:0000256" key="21">
    <source>
        <dbReference type="ARBA" id="ARBA00049966"/>
    </source>
</evidence>
<feature type="region of interest" description="Disordered" evidence="22">
    <location>
        <begin position="456"/>
        <end position="499"/>
    </location>
</feature>
<evidence type="ECO:0000256" key="5">
    <source>
        <dbReference type="ARBA" id="ARBA00022676"/>
    </source>
</evidence>
<evidence type="ECO:0000256" key="23">
    <source>
        <dbReference type="SAM" id="Phobius"/>
    </source>
</evidence>
<organism evidence="24 25">
    <name type="scientific">Microbispora amethystogenes</name>
    <dbReference type="NCBI Taxonomy" id="1427754"/>
    <lineage>
        <taxon>Bacteria</taxon>
        <taxon>Bacillati</taxon>
        <taxon>Actinomycetota</taxon>
        <taxon>Actinomycetes</taxon>
        <taxon>Streptosporangiales</taxon>
        <taxon>Streptosporangiaceae</taxon>
        <taxon>Microbispora</taxon>
    </lineage>
</organism>
<evidence type="ECO:0000256" key="9">
    <source>
        <dbReference type="ARBA" id="ARBA00022984"/>
    </source>
</evidence>
<dbReference type="PANTHER" id="PTHR30474">
    <property type="entry name" value="CELL CYCLE PROTEIN"/>
    <property type="match status" value="1"/>
</dbReference>
<keyword evidence="9" id="KW-0573">Peptidoglycan synthesis</keyword>
<feature type="transmembrane region" description="Helical" evidence="23">
    <location>
        <begin position="105"/>
        <end position="125"/>
    </location>
</feature>
<reference evidence="24 25" key="1">
    <citation type="submission" date="2021-01" db="EMBL/GenBank/DDBJ databases">
        <title>Whole genome shotgun sequence of Microbispora amethystogenes NBRC 101907.</title>
        <authorList>
            <person name="Komaki H."/>
            <person name="Tamura T."/>
        </authorList>
    </citation>
    <scope>NUCLEOTIDE SEQUENCE [LARGE SCALE GENOMIC DNA]</scope>
    <source>
        <strain evidence="24 25">NBRC 101907</strain>
    </source>
</reference>
<evidence type="ECO:0000256" key="2">
    <source>
        <dbReference type="ARBA" id="ARBA00004752"/>
    </source>
</evidence>
<feature type="transmembrane region" description="Helical" evidence="23">
    <location>
        <begin position="204"/>
        <end position="222"/>
    </location>
</feature>
<comment type="pathway">
    <text evidence="2">Cell wall biogenesis; peptidoglycan biosynthesis.</text>
</comment>
<feature type="compositionally biased region" description="Polar residues" evidence="22">
    <location>
        <begin position="1"/>
        <end position="15"/>
    </location>
</feature>
<feature type="transmembrane region" description="Helical" evidence="23">
    <location>
        <begin position="253"/>
        <end position="271"/>
    </location>
</feature>
<evidence type="ECO:0000256" key="13">
    <source>
        <dbReference type="ARBA" id="ARBA00023316"/>
    </source>
</evidence>
<keyword evidence="7 23" id="KW-0812">Transmembrane</keyword>
<evidence type="ECO:0000256" key="14">
    <source>
        <dbReference type="ARBA" id="ARBA00032370"/>
    </source>
</evidence>
<evidence type="ECO:0000256" key="1">
    <source>
        <dbReference type="ARBA" id="ARBA00004651"/>
    </source>
</evidence>
<evidence type="ECO:0000256" key="20">
    <source>
        <dbReference type="ARBA" id="ARBA00049902"/>
    </source>
</evidence>
<comment type="caution">
    <text evidence="24">The sequence shown here is derived from an EMBL/GenBank/DDBJ whole genome shotgun (WGS) entry which is preliminary data.</text>
</comment>
<dbReference type="Proteomes" id="UP000651728">
    <property type="component" value="Unassembled WGS sequence"/>
</dbReference>
<evidence type="ECO:0000256" key="22">
    <source>
        <dbReference type="SAM" id="MobiDB-lite"/>
    </source>
</evidence>
<dbReference type="InterPro" id="IPR018365">
    <property type="entry name" value="Cell_cycle_FtsW-rel_CS"/>
</dbReference>
<evidence type="ECO:0000256" key="12">
    <source>
        <dbReference type="ARBA" id="ARBA00023306"/>
    </source>
</evidence>
<comment type="subcellular location">
    <subcellularLocation>
        <location evidence="1">Cell membrane</location>
        <topology evidence="1">Multi-pass membrane protein</topology>
    </subcellularLocation>
</comment>
<dbReference type="InterPro" id="IPR013437">
    <property type="entry name" value="FtsW"/>
</dbReference>
<evidence type="ECO:0000256" key="18">
    <source>
        <dbReference type="ARBA" id="ARBA00041418"/>
    </source>
</evidence>
<feature type="compositionally biased region" description="Low complexity" evidence="22">
    <location>
        <begin position="16"/>
        <end position="26"/>
    </location>
</feature>
<feature type="region of interest" description="Disordered" evidence="22">
    <location>
        <begin position="1"/>
        <end position="50"/>
    </location>
</feature>
<evidence type="ECO:0000256" key="4">
    <source>
        <dbReference type="ARBA" id="ARBA00022618"/>
    </source>
</evidence>
<feature type="transmembrane region" description="Helical" evidence="23">
    <location>
        <begin position="364"/>
        <end position="388"/>
    </location>
</feature>
<evidence type="ECO:0000256" key="15">
    <source>
        <dbReference type="ARBA" id="ARBA00033270"/>
    </source>
</evidence>
<keyword evidence="4 24" id="KW-0132">Cell division</keyword>
<feature type="transmembrane region" description="Helical" evidence="23">
    <location>
        <begin position="137"/>
        <end position="156"/>
    </location>
</feature>
<feature type="transmembrane region" description="Helical" evidence="23">
    <location>
        <begin position="400"/>
        <end position="422"/>
    </location>
</feature>
<dbReference type="PANTHER" id="PTHR30474:SF2">
    <property type="entry name" value="PEPTIDOGLYCAN GLYCOSYLTRANSFERASE FTSW-RELATED"/>
    <property type="match status" value="1"/>
</dbReference>
<dbReference type="PROSITE" id="PS00428">
    <property type="entry name" value="FTSW_RODA_SPOVE"/>
    <property type="match status" value="1"/>
</dbReference>
<sequence>MSGRTVSGRTVSGRTPSQAADPADARAGGGAGARASRAQGERAESEQAPGGWAGAQVAALRELLGRPLTSYHLVLGCSALLLALGLMMVLSASSIEALQRTGNPFYWFLKQVTSVAIGLPLMWVCSRLPQRFFRLTGYPLMGLAILGLLMVIFLGQELLGAQRWIVIGPFSVQPSEPAKLALVLWGADLLATRARGGRIEWRQLLIPLMPGVALLAVLVMIGRDLGTTFVLMMIFLALLWVVGAPVRLFGGILGLLALATATMIIAEPYRFDRLTGYLHPWETAQHEGFQTVQGLMAMGSGGWFGIGLGASRQKWNYLPHAESDFIFSIIGEELGLLGTLVVVALFGLLGYAGLRIAMRTRDPFVRLASAAATAWIAGQAVVNIGAVIGVLPVTGIPLPLVSYGGSALLPTLAALGMLLSFAKREPGAAEALAARGPGPAARALSWLGLNARAWRRPASPREAVRRTARPRPARVGTTRKQPREQSRERPREHPRESRE</sequence>
<dbReference type="EC" id="2.4.99.28" evidence="19"/>
<protein>
    <recommendedName>
        <fullName evidence="17">Probable peptidoglycan glycosyltransferase FtsW</fullName>
        <ecNumber evidence="19">2.4.99.28</ecNumber>
    </recommendedName>
    <alternativeName>
        <fullName evidence="18">Cell division protein FtsW</fullName>
    </alternativeName>
    <alternativeName>
        <fullName evidence="15">Cell wall polymerase</fullName>
    </alternativeName>
    <alternativeName>
        <fullName evidence="14">Peptidoglycan polymerase</fullName>
    </alternativeName>
</protein>
<keyword evidence="12" id="KW-0131">Cell cycle</keyword>
<keyword evidence="11 23" id="KW-0472">Membrane</keyword>